<sequence length="335" mass="35353">MKKGMKLGVGLMLASFLAITGCGNNDSSKEGASQGSGSEGGKTYKIGVNQIVEHQSLDSALEGFKAALKEKGLEVEYDVQIAQGDQNNSQTIATNFVGDGVDLIFANSTPSAQSALNATSDIPIVFTSVTDPVGASLVKSFEEPGANITGTTDTHPDAIPNTVKFINENIEGNKVGMIYNSGEQNSVAQIDLVKEAMKGTELEVVEASVSTSAEVKQATESLVGKVDSLYVITDNTVVSALESVIGVASDSDIPLFVGELDSVKRGGFAAYGFDYYDIGFEAGEMAASILTGEKKASELPVQYPQKLKLQINAKAAEDMGIEIKEEWKEEAEIIE</sequence>
<protein>
    <submittedName>
        <fullName evidence="2">ABC transporter substrate-binding protein</fullName>
    </submittedName>
</protein>
<comment type="caution">
    <text evidence="2">The sequence shown here is derived from an EMBL/GenBank/DDBJ whole genome shotgun (WGS) entry which is preliminary data.</text>
</comment>
<feature type="signal peptide" evidence="1">
    <location>
        <begin position="1"/>
        <end position="20"/>
    </location>
</feature>
<organism evidence="2 3">
    <name type="scientific">Metabacillus sediminilitoris</name>
    <dbReference type="NCBI Taxonomy" id="2567941"/>
    <lineage>
        <taxon>Bacteria</taxon>
        <taxon>Bacillati</taxon>
        <taxon>Bacillota</taxon>
        <taxon>Bacilli</taxon>
        <taxon>Bacillales</taxon>
        <taxon>Bacillaceae</taxon>
        <taxon>Metabacillus</taxon>
    </lineage>
</organism>
<reference evidence="2 3" key="1">
    <citation type="submission" date="2019-04" db="EMBL/GenBank/DDBJ databases">
        <title>Bacillus sediminilitoris sp. nov., isolated from a tidal flat sediment on the East China Sea.</title>
        <authorList>
            <person name="Wei Y."/>
            <person name="Mao H."/>
            <person name="Fang J."/>
        </authorList>
    </citation>
    <scope>NUCLEOTIDE SEQUENCE [LARGE SCALE GENOMIC DNA]</scope>
    <source>
        <strain evidence="2 3">DSL-17</strain>
    </source>
</reference>
<proteinExistence type="predicted"/>
<dbReference type="Gene3D" id="3.40.50.2300">
    <property type="match status" value="2"/>
</dbReference>
<keyword evidence="3" id="KW-1185">Reference proteome</keyword>
<evidence type="ECO:0000313" key="2">
    <source>
        <dbReference type="EMBL" id="THF80204.1"/>
    </source>
</evidence>
<dbReference type="SUPFAM" id="SSF53822">
    <property type="entry name" value="Periplasmic binding protein-like I"/>
    <property type="match status" value="1"/>
</dbReference>
<keyword evidence="1" id="KW-0732">Signal</keyword>
<evidence type="ECO:0000313" key="3">
    <source>
        <dbReference type="Proteomes" id="UP000310334"/>
    </source>
</evidence>
<name>A0A4S4BY79_9BACI</name>
<dbReference type="CDD" id="cd06325">
    <property type="entry name" value="PBP1_ABC_unchar_transporter"/>
    <property type="match status" value="1"/>
</dbReference>
<dbReference type="PROSITE" id="PS51257">
    <property type="entry name" value="PROKAR_LIPOPROTEIN"/>
    <property type="match status" value="1"/>
</dbReference>
<evidence type="ECO:0000256" key="1">
    <source>
        <dbReference type="SAM" id="SignalP"/>
    </source>
</evidence>
<feature type="chain" id="PRO_5038425693" evidence="1">
    <location>
        <begin position="21"/>
        <end position="335"/>
    </location>
</feature>
<dbReference type="InterPro" id="IPR028082">
    <property type="entry name" value="Peripla_BP_I"/>
</dbReference>
<dbReference type="RefSeq" id="WP_136353792.1">
    <property type="nucleotide sequence ID" value="NZ_CP046266.1"/>
</dbReference>
<gene>
    <name evidence="2" type="ORF">E6W99_11085</name>
</gene>
<dbReference type="EMBL" id="SSNT01000007">
    <property type="protein sequence ID" value="THF80204.1"/>
    <property type="molecule type" value="Genomic_DNA"/>
</dbReference>
<dbReference type="InterPro" id="IPR007487">
    <property type="entry name" value="ABC_transpt-TYRBP-like"/>
</dbReference>
<dbReference type="Pfam" id="PF04392">
    <property type="entry name" value="ABC_sub_bind"/>
    <property type="match status" value="1"/>
</dbReference>
<dbReference type="PANTHER" id="PTHR35271:SF1">
    <property type="entry name" value="ABC TRANSPORTER, SUBSTRATE-BINDING LIPOPROTEIN"/>
    <property type="match status" value="1"/>
</dbReference>
<dbReference type="OrthoDB" id="9776955at2"/>
<dbReference type="Proteomes" id="UP000310334">
    <property type="component" value="Unassembled WGS sequence"/>
</dbReference>
<dbReference type="AlphaFoldDB" id="A0A4S4BY79"/>
<accession>A0A4S4BY79</accession>
<dbReference type="PANTHER" id="PTHR35271">
    <property type="entry name" value="ABC TRANSPORTER, SUBSTRATE-BINDING LIPOPROTEIN-RELATED"/>
    <property type="match status" value="1"/>
</dbReference>